<comment type="caution">
    <text evidence="1">The sequence shown here is derived from an EMBL/GenBank/DDBJ whole genome shotgun (WGS) entry which is preliminary data.</text>
</comment>
<dbReference type="NCBIfam" id="TIGR02837">
    <property type="entry name" value="spore_II_R"/>
    <property type="match status" value="1"/>
</dbReference>
<dbReference type="Pfam" id="PF09551">
    <property type="entry name" value="Spore_II_R"/>
    <property type="match status" value="1"/>
</dbReference>
<gene>
    <name evidence="1" type="ORF">EDD72_1313</name>
</gene>
<reference evidence="1 2" key="1">
    <citation type="submission" date="2019-03" db="EMBL/GenBank/DDBJ databases">
        <title>Genomic Encyclopedia of Type Strains, Phase IV (KMG-IV): sequencing the most valuable type-strain genomes for metagenomic binning, comparative biology and taxonomic classification.</title>
        <authorList>
            <person name="Goeker M."/>
        </authorList>
    </citation>
    <scope>NUCLEOTIDE SEQUENCE [LARGE SCALE GENOMIC DNA]</scope>
    <source>
        <strain evidence="1 2">DSM 23802</strain>
    </source>
</reference>
<proteinExistence type="predicted"/>
<dbReference type="AlphaFoldDB" id="A0A4R3K5T3"/>
<keyword evidence="2" id="KW-1185">Reference proteome</keyword>
<dbReference type="Proteomes" id="UP000295788">
    <property type="component" value="Unassembled WGS sequence"/>
</dbReference>
<dbReference type="OrthoDB" id="9793324at2"/>
<evidence type="ECO:0000313" key="2">
    <source>
        <dbReference type="Proteomes" id="UP000295788"/>
    </source>
</evidence>
<protein>
    <submittedName>
        <fullName evidence="1">Stage II sporulation protein R</fullName>
    </submittedName>
</protein>
<accession>A0A4R3K5T3</accession>
<dbReference type="EMBL" id="SMAB01000031">
    <property type="protein sequence ID" value="TCS78031.1"/>
    <property type="molecule type" value="Genomic_DNA"/>
</dbReference>
<dbReference type="RefSeq" id="WP_132770707.1">
    <property type="nucleotide sequence ID" value="NZ_SMAB01000031.1"/>
</dbReference>
<organism evidence="1 2">
    <name type="scientific">Tepidibacillus fermentans</name>
    <dbReference type="NCBI Taxonomy" id="1281767"/>
    <lineage>
        <taxon>Bacteria</taxon>
        <taxon>Bacillati</taxon>
        <taxon>Bacillota</taxon>
        <taxon>Bacilli</taxon>
        <taxon>Bacillales</taxon>
        <taxon>Bacillaceae</taxon>
        <taxon>Tepidibacillus</taxon>
    </lineage>
</organism>
<sequence>MKRVLYFIFIFSVLLMSWDGQKQDAAIAAANNQQAVIPNEAIRLRIIANSDSPEDQLLKQKIRDQVVAKIEPWVNSLANIGQAREVIRGHLPELQQVVDQTIAKNGYDYPAKVELGIVPFPTKMYGQIVYPAGNYEALRITVGNGQGQNWWCVLFPPLCFIDMSNGDAVKADTKATVDSTKSSSVSAKANEDVKVKFFIVELFSKLFAFIRSLF</sequence>
<name>A0A4R3K5T3_9BACI</name>
<dbReference type="InterPro" id="IPR014202">
    <property type="entry name" value="Spore_II_R"/>
</dbReference>
<evidence type="ECO:0000313" key="1">
    <source>
        <dbReference type="EMBL" id="TCS78031.1"/>
    </source>
</evidence>